<organism evidence="5 6">
    <name type="scientific">Bombella pollinis</name>
    <dbReference type="NCBI Taxonomy" id="2967337"/>
    <lineage>
        <taxon>Bacteria</taxon>
        <taxon>Pseudomonadati</taxon>
        <taxon>Pseudomonadota</taxon>
        <taxon>Alphaproteobacteria</taxon>
        <taxon>Acetobacterales</taxon>
        <taxon>Acetobacteraceae</taxon>
        <taxon>Bombella</taxon>
    </lineage>
</organism>
<comment type="caution">
    <text evidence="5">The sequence shown here is derived from an EMBL/GenBank/DDBJ whole genome shotgun (WGS) entry which is preliminary data.</text>
</comment>
<keyword evidence="2" id="KW-0540">Nuclease</keyword>
<evidence type="ECO:0000313" key="5">
    <source>
        <dbReference type="EMBL" id="MCX5620106.1"/>
    </source>
</evidence>
<accession>A0ABT3WM33</accession>
<evidence type="ECO:0000256" key="1">
    <source>
        <dbReference type="ARBA" id="ARBA00001946"/>
    </source>
</evidence>
<dbReference type="RefSeq" id="WP_266137824.1">
    <property type="nucleotide sequence ID" value="NZ_JANIDX010000006.1"/>
</dbReference>
<evidence type="ECO:0000256" key="3">
    <source>
        <dbReference type="ARBA" id="ARBA00022801"/>
    </source>
</evidence>
<evidence type="ECO:0000313" key="6">
    <source>
        <dbReference type="Proteomes" id="UP001165575"/>
    </source>
</evidence>
<dbReference type="SMART" id="SM00990">
    <property type="entry name" value="VRR_NUC"/>
    <property type="match status" value="1"/>
</dbReference>
<dbReference type="InterPro" id="IPR014883">
    <property type="entry name" value="VRR_NUC"/>
</dbReference>
<sequence length="119" mass="13324">MKRNHTEDRIHRYIANYLKLAAPEGFFWTSIENRNEGAVEGKRRSKRGCKAGVPDILTIYRGNVLFLEVKAPKGRLHDSQKERIPEINEAGAGVEIVRSVDDAFRALIKAGVPVRATPA</sequence>
<dbReference type="Proteomes" id="UP001165575">
    <property type="component" value="Unassembled WGS sequence"/>
</dbReference>
<keyword evidence="6" id="KW-1185">Reference proteome</keyword>
<dbReference type="Pfam" id="PF08774">
    <property type="entry name" value="VRR_NUC"/>
    <property type="match status" value="1"/>
</dbReference>
<evidence type="ECO:0000259" key="4">
    <source>
        <dbReference type="SMART" id="SM00990"/>
    </source>
</evidence>
<reference evidence="5 6" key="1">
    <citation type="submission" date="2022-07" db="EMBL/GenBank/DDBJ databases">
        <title>Bombella genomes.</title>
        <authorList>
            <person name="Harer L."/>
            <person name="Styblova S."/>
            <person name="Ehrmann M."/>
        </authorList>
    </citation>
    <scope>NUCLEOTIDE SEQUENCE [LARGE SCALE GENOMIC DNA]</scope>
    <source>
        <strain evidence="5 6">TMW 2.2556</strain>
    </source>
</reference>
<keyword evidence="3" id="KW-0378">Hydrolase</keyword>
<feature type="domain" description="VRR-NUC" evidence="4">
    <location>
        <begin position="5"/>
        <end position="101"/>
    </location>
</feature>
<dbReference type="EMBL" id="JANIDX010000006">
    <property type="protein sequence ID" value="MCX5620106.1"/>
    <property type="molecule type" value="Genomic_DNA"/>
</dbReference>
<gene>
    <name evidence="5" type="ORF">NQF89_06690</name>
</gene>
<evidence type="ECO:0000256" key="2">
    <source>
        <dbReference type="ARBA" id="ARBA00022722"/>
    </source>
</evidence>
<dbReference type="InterPro" id="IPR011856">
    <property type="entry name" value="tRNA_endonuc-like_dom_sf"/>
</dbReference>
<protein>
    <submittedName>
        <fullName evidence="5">VRR-NUC domain-containing protein</fullName>
    </submittedName>
</protein>
<name>A0ABT3WM33_9PROT</name>
<dbReference type="Gene3D" id="3.40.1350.10">
    <property type="match status" value="1"/>
</dbReference>
<proteinExistence type="predicted"/>
<comment type="cofactor">
    <cofactor evidence="1">
        <name>Mg(2+)</name>
        <dbReference type="ChEBI" id="CHEBI:18420"/>
    </cofactor>
</comment>